<dbReference type="OrthoDB" id="4630373at2"/>
<evidence type="ECO:0000313" key="2">
    <source>
        <dbReference type="Proteomes" id="UP000466396"/>
    </source>
</evidence>
<dbReference type="Proteomes" id="UP000466396">
    <property type="component" value="Chromosome"/>
</dbReference>
<gene>
    <name evidence="1" type="ORF">MLAC_08120</name>
</gene>
<dbReference type="EMBL" id="AP022581">
    <property type="protein sequence ID" value="BBX95518.1"/>
    <property type="molecule type" value="Genomic_DNA"/>
</dbReference>
<dbReference type="KEGG" id="mlj:MLAC_08120"/>
<keyword evidence="2" id="KW-1185">Reference proteome</keyword>
<reference evidence="1 2" key="1">
    <citation type="journal article" date="2019" name="Emerg. Microbes Infect.">
        <title>Comprehensive subspecies identification of 175 nontuberculous mycobacteria species based on 7547 genomic profiles.</title>
        <authorList>
            <person name="Matsumoto Y."/>
            <person name="Kinjo T."/>
            <person name="Motooka D."/>
            <person name="Nabeya D."/>
            <person name="Jung N."/>
            <person name="Uechi K."/>
            <person name="Horii T."/>
            <person name="Iida T."/>
            <person name="Fujita J."/>
            <person name="Nakamura S."/>
        </authorList>
    </citation>
    <scope>NUCLEOTIDE SEQUENCE [LARGE SCALE GENOMIC DNA]</scope>
    <source>
        <strain evidence="1 2">JCM 15657</strain>
    </source>
</reference>
<dbReference type="RefSeq" id="WP_085162107.1">
    <property type="nucleotide sequence ID" value="NZ_AP022581.1"/>
</dbReference>
<accession>A0A7I7NGG2</accession>
<evidence type="ECO:0000313" key="1">
    <source>
        <dbReference type="EMBL" id="BBX95518.1"/>
    </source>
</evidence>
<dbReference type="AlphaFoldDB" id="A0A7I7NGG2"/>
<protein>
    <submittedName>
        <fullName evidence="1">Uncharacterized protein</fullName>
    </submittedName>
</protein>
<name>A0A7I7NGG2_9MYCO</name>
<proteinExistence type="predicted"/>
<organism evidence="1 2">
    <name type="scientific">Mycobacterium lacus</name>
    <dbReference type="NCBI Taxonomy" id="169765"/>
    <lineage>
        <taxon>Bacteria</taxon>
        <taxon>Bacillati</taxon>
        <taxon>Actinomycetota</taxon>
        <taxon>Actinomycetes</taxon>
        <taxon>Mycobacteriales</taxon>
        <taxon>Mycobacteriaceae</taxon>
        <taxon>Mycobacterium</taxon>
    </lineage>
</organism>
<sequence>MSVFRVNLFPDFKWSDAVLAAADRDGLRIFQSAVRSAREDGQATFEVDGIQHQIVRQSGAADIELGSQTVVWRFDDVKLAEILDMIEPLIDIKGPGHQYIDDLNTPASTLLISVDEYV</sequence>